<keyword evidence="4" id="KW-1185">Reference proteome</keyword>
<feature type="transmembrane region" description="Helical" evidence="2">
    <location>
        <begin position="6"/>
        <end position="29"/>
    </location>
</feature>
<keyword evidence="2" id="KW-0472">Membrane</keyword>
<organism evidence="3 4">
    <name type="scientific">Nocardia stercoris</name>
    <dbReference type="NCBI Taxonomy" id="2483361"/>
    <lineage>
        <taxon>Bacteria</taxon>
        <taxon>Bacillati</taxon>
        <taxon>Actinomycetota</taxon>
        <taxon>Actinomycetes</taxon>
        <taxon>Mycobacteriales</taxon>
        <taxon>Nocardiaceae</taxon>
        <taxon>Nocardia</taxon>
    </lineage>
</organism>
<gene>
    <name evidence="3" type="ORF">EBN03_32485</name>
</gene>
<evidence type="ECO:0000256" key="1">
    <source>
        <dbReference type="SAM" id="MobiDB-lite"/>
    </source>
</evidence>
<evidence type="ECO:0000313" key="4">
    <source>
        <dbReference type="Proteomes" id="UP000279275"/>
    </source>
</evidence>
<comment type="caution">
    <text evidence="3">The sequence shown here is derived from an EMBL/GenBank/DDBJ whole genome shotgun (WGS) entry which is preliminary data.</text>
</comment>
<proteinExistence type="predicted"/>
<evidence type="ECO:0000313" key="3">
    <source>
        <dbReference type="EMBL" id="RMI27857.1"/>
    </source>
</evidence>
<keyword evidence="2" id="KW-1133">Transmembrane helix</keyword>
<keyword evidence="2" id="KW-0812">Transmembrane</keyword>
<protein>
    <submittedName>
        <fullName evidence="3">Uncharacterized protein</fullName>
    </submittedName>
</protein>
<sequence length="113" mass="12455">MRMTTDIAVLVVCAGVTVTVWALLVAWVVRRTRGARPRRRPAPVPTPATAAAAAAELDTQLTTEWASRNQVWPALNAENALLRERLAGKLSPLEYRARLADLARRCDPEDDPK</sequence>
<evidence type="ECO:0000256" key="2">
    <source>
        <dbReference type="SAM" id="Phobius"/>
    </source>
</evidence>
<reference evidence="3 4" key="1">
    <citation type="submission" date="2018-10" db="EMBL/GenBank/DDBJ databases">
        <title>Isolation from cow dung.</title>
        <authorList>
            <person name="Ling L."/>
        </authorList>
    </citation>
    <scope>NUCLEOTIDE SEQUENCE [LARGE SCALE GENOMIC DNA]</scope>
    <source>
        <strain evidence="3 4">NEAU-LL90</strain>
    </source>
</reference>
<name>A0A3M2KQD1_9NOCA</name>
<dbReference type="EMBL" id="RFFH01000029">
    <property type="protein sequence ID" value="RMI27857.1"/>
    <property type="molecule type" value="Genomic_DNA"/>
</dbReference>
<dbReference type="AlphaFoldDB" id="A0A3M2KQD1"/>
<dbReference type="Proteomes" id="UP000279275">
    <property type="component" value="Unassembled WGS sequence"/>
</dbReference>
<accession>A0A3M2KQD1</accession>
<feature type="region of interest" description="Disordered" evidence="1">
    <location>
        <begin position="33"/>
        <end position="55"/>
    </location>
</feature>